<protein>
    <submittedName>
        <fullName evidence="2">Alpha/beta hydrolase</fullName>
    </submittedName>
</protein>
<dbReference type="InterPro" id="IPR022742">
    <property type="entry name" value="Hydrolase_4"/>
</dbReference>
<organism evidence="2 3">
    <name type="scientific">Scleromatobacter humisilvae</name>
    <dbReference type="NCBI Taxonomy" id="2897159"/>
    <lineage>
        <taxon>Bacteria</taxon>
        <taxon>Pseudomonadati</taxon>
        <taxon>Pseudomonadota</taxon>
        <taxon>Betaproteobacteria</taxon>
        <taxon>Burkholderiales</taxon>
        <taxon>Sphaerotilaceae</taxon>
        <taxon>Scleromatobacter</taxon>
    </lineage>
</organism>
<dbReference type="Gene3D" id="3.40.50.1820">
    <property type="entry name" value="alpha/beta hydrolase"/>
    <property type="match status" value="1"/>
</dbReference>
<keyword evidence="3" id="KW-1185">Reference proteome</keyword>
<dbReference type="PRINTS" id="PR00111">
    <property type="entry name" value="ABHYDROLASE"/>
</dbReference>
<dbReference type="Pfam" id="PF12146">
    <property type="entry name" value="Hydrolase_4"/>
    <property type="match status" value="1"/>
</dbReference>
<reference evidence="2" key="1">
    <citation type="submission" date="2021-11" db="EMBL/GenBank/DDBJ databases">
        <title>BS-T2-15 a new species belonging to the Comamonadaceae family isolated from the soil of a French oak forest.</title>
        <authorList>
            <person name="Mieszkin S."/>
            <person name="Alain K."/>
        </authorList>
    </citation>
    <scope>NUCLEOTIDE SEQUENCE</scope>
    <source>
        <strain evidence="2">BS-T2-15</strain>
    </source>
</reference>
<keyword evidence="2" id="KW-0378">Hydrolase</keyword>
<evidence type="ECO:0000259" key="1">
    <source>
        <dbReference type="Pfam" id="PF12146"/>
    </source>
</evidence>
<proteinExistence type="predicted"/>
<dbReference type="InterPro" id="IPR051044">
    <property type="entry name" value="MAG_DAG_Lipase"/>
</dbReference>
<accession>A0A9X1YPF4</accession>
<evidence type="ECO:0000313" key="2">
    <source>
        <dbReference type="EMBL" id="MCK9688765.1"/>
    </source>
</evidence>
<dbReference type="GO" id="GO:0016787">
    <property type="term" value="F:hydrolase activity"/>
    <property type="evidence" value="ECO:0007669"/>
    <property type="project" value="UniProtKB-KW"/>
</dbReference>
<gene>
    <name evidence="2" type="ORF">LPC04_23885</name>
</gene>
<sequence length="284" mass="30171">MNPVITDDGLALHLRVWPAANASRGVAVLVHGLGEHIDRYDHVARRLNGLGFDVVGYDHRGHGRSPGQRGGMPADESLCADLGRVLYAARESFPGPLVLIGHSLGGLIAGRFVAEGLQPTPAAWWRPVDALVMSSPALDPGTNAVQKLLLAVVAPMLPNLAVSNGLKVDWVSRSPAVVKAYETDTLVHDRITGRVGLFVARQGPAVIAAAPRWTTPTLLMWAGADRCVSPAGSAAFAAAAPRGVVTVREWPGLFHEIFNEPEQDDVLAVMTDWLAARVPEAVHA</sequence>
<dbReference type="AlphaFoldDB" id="A0A9X1YPF4"/>
<dbReference type="EMBL" id="JAJLJH010000010">
    <property type="protein sequence ID" value="MCK9688765.1"/>
    <property type="molecule type" value="Genomic_DNA"/>
</dbReference>
<dbReference type="RefSeq" id="WP_275684811.1">
    <property type="nucleotide sequence ID" value="NZ_JAJLJH010000010.1"/>
</dbReference>
<dbReference type="PANTHER" id="PTHR11614">
    <property type="entry name" value="PHOSPHOLIPASE-RELATED"/>
    <property type="match status" value="1"/>
</dbReference>
<dbReference type="Proteomes" id="UP001139353">
    <property type="component" value="Unassembled WGS sequence"/>
</dbReference>
<dbReference type="InterPro" id="IPR000073">
    <property type="entry name" value="AB_hydrolase_1"/>
</dbReference>
<dbReference type="InterPro" id="IPR029058">
    <property type="entry name" value="AB_hydrolase_fold"/>
</dbReference>
<dbReference type="SUPFAM" id="SSF53474">
    <property type="entry name" value="alpha/beta-Hydrolases"/>
    <property type="match status" value="1"/>
</dbReference>
<comment type="caution">
    <text evidence="2">The sequence shown here is derived from an EMBL/GenBank/DDBJ whole genome shotgun (WGS) entry which is preliminary data.</text>
</comment>
<feature type="domain" description="Serine aminopeptidase S33" evidence="1">
    <location>
        <begin position="23"/>
        <end position="262"/>
    </location>
</feature>
<name>A0A9X1YPF4_9BURK</name>
<evidence type="ECO:0000313" key="3">
    <source>
        <dbReference type="Proteomes" id="UP001139353"/>
    </source>
</evidence>